<proteinExistence type="predicted"/>
<dbReference type="Gene3D" id="3.40.50.300">
    <property type="entry name" value="P-loop containing nucleotide triphosphate hydrolases"/>
    <property type="match status" value="1"/>
</dbReference>
<feature type="domain" description="ABC transporter" evidence="1">
    <location>
        <begin position="20"/>
        <end position="93"/>
    </location>
</feature>
<protein>
    <recommendedName>
        <fullName evidence="1">ABC transporter domain-containing protein</fullName>
    </recommendedName>
</protein>
<dbReference type="InterPro" id="IPR051309">
    <property type="entry name" value="ABCF_ATPase"/>
</dbReference>
<evidence type="ECO:0000259" key="1">
    <source>
        <dbReference type="Pfam" id="PF00005"/>
    </source>
</evidence>
<dbReference type="Proteomes" id="UP001628124">
    <property type="component" value="Unassembled WGS sequence"/>
</dbReference>
<evidence type="ECO:0000313" key="2">
    <source>
        <dbReference type="EMBL" id="GAA5252091.1"/>
    </source>
</evidence>
<dbReference type="EMBL" id="BAABMM010000017">
    <property type="protein sequence ID" value="GAA5252091.1"/>
    <property type="molecule type" value="Genomic_DNA"/>
</dbReference>
<dbReference type="SUPFAM" id="SSF52540">
    <property type="entry name" value="P-loop containing nucleoside triphosphate hydrolases"/>
    <property type="match status" value="1"/>
</dbReference>
<sequence length="109" mass="12206">MTLIYYIKNGNLSFGDKVILSDLALYLYKGDKICLIGRNGCGKSSLMKVISGDYELDNGELFQDSAITTGYLGQDMSIKTNLTVCDFILQQTDSTKEIDKYQIDIILEK</sequence>
<dbReference type="InterPro" id="IPR003439">
    <property type="entry name" value="ABC_transporter-like_ATP-bd"/>
</dbReference>
<evidence type="ECO:0000313" key="3">
    <source>
        <dbReference type="Proteomes" id="UP001628124"/>
    </source>
</evidence>
<comment type="caution">
    <text evidence="2">The sequence shown here is derived from an EMBL/GenBank/DDBJ whole genome shotgun (WGS) entry which is preliminary data.</text>
</comment>
<organism evidence="2 3">
    <name type="scientific">Candidatus Rickettsia kedanie</name>
    <dbReference type="NCBI Taxonomy" id="3115352"/>
    <lineage>
        <taxon>Bacteria</taxon>
        <taxon>Pseudomonadati</taxon>
        <taxon>Pseudomonadota</taxon>
        <taxon>Alphaproteobacteria</taxon>
        <taxon>Rickettsiales</taxon>
        <taxon>Rickettsiaceae</taxon>
        <taxon>Rickettsieae</taxon>
        <taxon>Rickettsia</taxon>
        <taxon>spotted fever group</taxon>
    </lineage>
</organism>
<dbReference type="Pfam" id="PF00005">
    <property type="entry name" value="ABC_tran"/>
    <property type="match status" value="1"/>
</dbReference>
<accession>A0ABP9TS52</accession>
<gene>
    <name evidence="2" type="ORF">KNCP2_03790</name>
</gene>
<keyword evidence="3" id="KW-1185">Reference proteome</keyword>
<dbReference type="PANTHER" id="PTHR42855">
    <property type="entry name" value="ABC TRANSPORTER ATP-BINDING SUBUNIT"/>
    <property type="match status" value="1"/>
</dbReference>
<dbReference type="PANTHER" id="PTHR42855:SF2">
    <property type="entry name" value="DRUG RESISTANCE ABC TRANSPORTER,ATP-BINDING PROTEIN"/>
    <property type="match status" value="1"/>
</dbReference>
<dbReference type="InterPro" id="IPR027417">
    <property type="entry name" value="P-loop_NTPase"/>
</dbReference>
<reference evidence="2 3" key="1">
    <citation type="journal article" date="2024" name="Microbiol. Immunol.">
        <title>Discovery of a novel spotted fever group Rickettsia, 'Candidatus Rickettsia kedanie,' in unfed larval chigger mites, Leptotrombidium scutellare.</title>
        <authorList>
            <person name="Ogawa M."/>
            <person name="Matsutani M."/>
            <person name="Katayama T."/>
            <person name="Takada N."/>
            <person name="Noda S."/>
            <person name="Takahashi M."/>
            <person name="Kageyama D."/>
            <person name="Hanaoka N."/>
            <person name="Ebihara H."/>
        </authorList>
    </citation>
    <scope>NUCLEOTIDE SEQUENCE [LARGE SCALE GENOMIC DNA]</scope>
    <source>
        <strain evidence="2 3">KNCP2-13</strain>
    </source>
</reference>
<name>A0ABP9TS52_9RICK</name>